<proteinExistence type="predicted"/>
<keyword evidence="2" id="KW-1185">Reference proteome</keyword>
<protein>
    <submittedName>
        <fullName evidence="1">Uncharacterized protein</fullName>
    </submittedName>
</protein>
<organism evidence="1 2">
    <name type="scientific">Aspergillus brasiliensis (strain CBS 101740 / IMI 381727 / IBT 21946)</name>
    <dbReference type="NCBI Taxonomy" id="767769"/>
    <lineage>
        <taxon>Eukaryota</taxon>
        <taxon>Fungi</taxon>
        <taxon>Dikarya</taxon>
        <taxon>Ascomycota</taxon>
        <taxon>Pezizomycotina</taxon>
        <taxon>Eurotiomycetes</taxon>
        <taxon>Eurotiomycetidae</taxon>
        <taxon>Eurotiales</taxon>
        <taxon>Aspergillaceae</taxon>
        <taxon>Aspergillus</taxon>
        <taxon>Aspergillus subgen. Circumdati</taxon>
    </lineage>
</organism>
<gene>
    <name evidence="1" type="ORF">ASPBRDRAFT_465977</name>
</gene>
<sequence length="79" mass="8626">MTAENSDQTTGSVAFFWLAALQKATGGLSMTCCPYLMYSVCRTYAANEPVSRTGWVRGASGCLDLPQRSLSPRPEQRMT</sequence>
<dbReference type="RefSeq" id="XP_067482141.1">
    <property type="nucleotide sequence ID" value="XM_067625665.1"/>
</dbReference>
<dbReference type="EMBL" id="KV878681">
    <property type="protein sequence ID" value="OJJ74893.1"/>
    <property type="molecule type" value="Genomic_DNA"/>
</dbReference>
<dbReference type="Proteomes" id="UP000184499">
    <property type="component" value="Unassembled WGS sequence"/>
</dbReference>
<dbReference type="GeneID" id="93578153"/>
<dbReference type="VEuPathDB" id="FungiDB:ASPBRDRAFT_465977"/>
<dbReference type="AlphaFoldDB" id="A0A1L9UT01"/>
<evidence type="ECO:0000313" key="1">
    <source>
        <dbReference type="EMBL" id="OJJ74893.1"/>
    </source>
</evidence>
<accession>A0A1L9UT01</accession>
<name>A0A1L9UT01_ASPBC</name>
<evidence type="ECO:0000313" key="2">
    <source>
        <dbReference type="Proteomes" id="UP000184499"/>
    </source>
</evidence>
<reference evidence="2" key="1">
    <citation type="journal article" date="2017" name="Genome Biol.">
        <title>Comparative genomics reveals high biological diversity and specific adaptations in the industrially and medically important fungal genus Aspergillus.</title>
        <authorList>
            <person name="de Vries R.P."/>
            <person name="Riley R."/>
            <person name="Wiebenga A."/>
            <person name="Aguilar-Osorio G."/>
            <person name="Amillis S."/>
            <person name="Uchima C.A."/>
            <person name="Anderluh G."/>
            <person name="Asadollahi M."/>
            <person name="Askin M."/>
            <person name="Barry K."/>
            <person name="Battaglia E."/>
            <person name="Bayram O."/>
            <person name="Benocci T."/>
            <person name="Braus-Stromeyer S.A."/>
            <person name="Caldana C."/>
            <person name="Canovas D."/>
            <person name="Cerqueira G.C."/>
            <person name="Chen F."/>
            <person name="Chen W."/>
            <person name="Choi C."/>
            <person name="Clum A."/>
            <person name="Dos Santos R.A."/>
            <person name="Damasio A.R."/>
            <person name="Diallinas G."/>
            <person name="Emri T."/>
            <person name="Fekete E."/>
            <person name="Flipphi M."/>
            <person name="Freyberg S."/>
            <person name="Gallo A."/>
            <person name="Gournas C."/>
            <person name="Habgood R."/>
            <person name="Hainaut M."/>
            <person name="Harispe M.L."/>
            <person name="Henrissat B."/>
            <person name="Hilden K.S."/>
            <person name="Hope R."/>
            <person name="Hossain A."/>
            <person name="Karabika E."/>
            <person name="Karaffa L."/>
            <person name="Karanyi Z."/>
            <person name="Krasevec N."/>
            <person name="Kuo A."/>
            <person name="Kusch H."/>
            <person name="LaButti K."/>
            <person name="Lagendijk E.L."/>
            <person name="Lapidus A."/>
            <person name="Levasseur A."/>
            <person name="Lindquist E."/>
            <person name="Lipzen A."/>
            <person name="Logrieco A.F."/>
            <person name="MacCabe A."/>
            <person name="Maekelae M.R."/>
            <person name="Malavazi I."/>
            <person name="Melin P."/>
            <person name="Meyer V."/>
            <person name="Mielnichuk N."/>
            <person name="Miskei M."/>
            <person name="Molnar A.P."/>
            <person name="Mule G."/>
            <person name="Ngan C.Y."/>
            <person name="Orejas M."/>
            <person name="Orosz E."/>
            <person name="Ouedraogo J.P."/>
            <person name="Overkamp K.M."/>
            <person name="Park H.-S."/>
            <person name="Perrone G."/>
            <person name="Piumi F."/>
            <person name="Punt P.J."/>
            <person name="Ram A.F."/>
            <person name="Ramon A."/>
            <person name="Rauscher S."/>
            <person name="Record E."/>
            <person name="Riano-Pachon D.M."/>
            <person name="Robert V."/>
            <person name="Roehrig J."/>
            <person name="Ruller R."/>
            <person name="Salamov A."/>
            <person name="Salih N.S."/>
            <person name="Samson R.A."/>
            <person name="Sandor E."/>
            <person name="Sanguinetti M."/>
            <person name="Schuetze T."/>
            <person name="Sepcic K."/>
            <person name="Shelest E."/>
            <person name="Sherlock G."/>
            <person name="Sophianopoulou V."/>
            <person name="Squina F.M."/>
            <person name="Sun H."/>
            <person name="Susca A."/>
            <person name="Todd R.B."/>
            <person name="Tsang A."/>
            <person name="Unkles S.E."/>
            <person name="van de Wiele N."/>
            <person name="van Rossen-Uffink D."/>
            <person name="Oliveira J.V."/>
            <person name="Vesth T.C."/>
            <person name="Visser J."/>
            <person name="Yu J.-H."/>
            <person name="Zhou M."/>
            <person name="Andersen M.R."/>
            <person name="Archer D.B."/>
            <person name="Baker S.E."/>
            <person name="Benoit I."/>
            <person name="Brakhage A.A."/>
            <person name="Braus G.H."/>
            <person name="Fischer R."/>
            <person name="Frisvad J.C."/>
            <person name="Goldman G.H."/>
            <person name="Houbraken J."/>
            <person name="Oakley B."/>
            <person name="Pocsi I."/>
            <person name="Scazzocchio C."/>
            <person name="Seiboth B."/>
            <person name="vanKuyk P.A."/>
            <person name="Wortman J."/>
            <person name="Dyer P.S."/>
            <person name="Grigoriev I.V."/>
        </authorList>
    </citation>
    <scope>NUCLEOTIDE SEQUENCE [LARGE SCALE GENOMIC DNA]</scope>
    <source>
        <strain evidence="2">CBS 101740 / IMI 381727 / IBT 21946</strain>
    </source>
</reference>